<dbReference type="EMBL" id="CAIT01000004">
    <property type="protein sequence ID" value="CCH51862.1"/>
    <property type="molecule type" value="Genomic_DNA"/>
</dbReference>
<sequence length="233" mass="25914">MKAVFLTLLLGGLTHAGLAQSDVLRLKGGAAGEKSIPFAERYRYDQFRDGKILYQNGASANARFNYNIVLGEMQFIDQRGDTLAVASEPVVRMVGVGSEVFWFDRSLGFLELIGEETPVKLAVKHGLKTVKSERKGGYGQSSGTSAITNYQFYSSGNTSVRALDIKGDVLVSKDKSFFLIDQNGRAWPANRASVLKVFSKQRDTLKTYLDRESIDFKQQDDMKKLLKYCSNLL</sequence>
<dbReference type="RefSeq" id="WP_009280448.1">
    <property type="nucleotide sequence ID" value="NZ_CAIT01000004.1"/>
</dbReference>
<accession>I2GD88</accession>
<dbReference type="OrthoDB" id="1100665at2"/>
<protein>
    <submittedName>
        <fullName evidence="1">Uncharacterized protein</fullName>
    </submittedName>
</protein>
<evidence type="ECO:0000313" key="2">
    <source>
        <dbReference type="Proteomes" id="UP000009309"/>
    </source>
</evidence>
<comment type="caution">
    <text evidence="1">The sequence shown here is derived from an EMBL/GenBank/DDBJ whole genome shotgun (WGS) entry which is preliminary data.</text>
</comment>
<reference evidence="1 2" key="1">
    <citation type="journal article" date="2012" name="J. Bacteriol.">
        <title>Genome Sequence of the Filamentous Bacterium Fibrisoma limi BUZ 3T.</title>
        <authorList>
            <person name="Filippini M."/>
            <person name="Qi W."/>
            <person name="Jaenicke S."/>
            <person name="Goesmann A."/>
            <person name="Smits T.H."/>
            <person name="Bagheri H.C."/>
        </authorList>
    </citation>
    <scope>NUCLEOTIDE SEQUENCE [LARGE SCALE GENOMIC DNA]</scope>
    <source>
        <strain evidence="2">BUZ 3T</strain>
    </source>
</reference>
<name>I2GD88_9BACT</name>
<keyword evidence="2" id="KW-1185">Reference proteome</keyword>
<dbReference type="STRING" id="1185876.BN8_00817"/>
<dbReference type="eggNOG" id="ENOG5032XC8">
    <property type="taxonomic scope" value="Bacteria"/>
</dbReference>
<gene>
    <name evidence="1" type="ORF">BN8_00817</name>
</gene>
<organism evidence="1 2">
    <name type="scientific">Fibrisoma limi BUZ 3</name>
    <dbReference type="NCBI Taxonomy" id="1185876"/>
    <lineage>
        <taxon>Bacteria</taxon>
        <taxon>Pseudomonadati</taxon>
        <taxon>Bacteroidota</taxon>
        <taxon>Cytophagia</taxon>
        <taxon>Cytophagales</taxon>
        <taxon>Spirosomataceae</taxon>
        <taxon>Fibrisoma</taxon>
    </lineage>
</organism>
<proteinExistence type="predicted"/>
<dbReference type="Proteomes" id="UP000009309">
    <property type="component" value="Unassembled WGS sequence"/>
</dbReference>
<dbReference type="AlphaFoldDB" id="I2GD88"/>
<evidence type="ECO:0000313" key="1">
    <source>
        <dbReference type="EMBL" id="CCH51862.1"/>
    </source>
</evidence>